<dbReference type="SUPFAM" id="SSF52540">
    <property type="entry name" value="P-loop containing nucleoside triphosphate hydrolases"/>
    <property type="match status" value="1"/>
</dbReference>
<dbReference type="PANTHER" id="PTHR33540:SF2">
    <property type="entry name" value="TRNA THREONYLCARBAMOYLADENOSINE BIOSYNTHESIS PROTEIN TSAE"/>
    <property type="match status" value="1"/>
</dbReference>
<dbReference type="EMBL" id="UOGF01000016">
    <property type="protein sequence ID" value="VAX26538.1"/>
    <property type="molecule type" value="Genomic_DNA"/>
</dbReference>
<dbReference type="GO" id="GO:0046872">
    <property type="term" value="F:metal ion binding"/>
    <property type="evidence" value="ECO:0007669"/>
    <property type="project" value="UniProtKB-KW"/>
</dbReference>
<reference evidence="11" key="1">
    <citation type="submission" date="2018-06" db="EMBL/GenBank/DDBJ databases">
        <authorList>
            <person name="Zhirakovskaya E."/>
        </authorList>
    </citation>
    <scope>NUCLEOTIDE SEQUENCE</scope>
</reference>
<protein>
    <recommendedName>
        <fullName evidence="3">tRNA threonylcarbamoyladenosine biosynthesis protein TsaE</fullName>
    </recommendedName>
    <alternativeName>
        <fullName evidence="10">t(6)A37 threonylcarbamoyladenosine biosynthesis protein TsaE</fullName>
    </alternativeName>
</protein>
<keyword evidence="4" id="KW-0963">Cytoplasm</keyword>
<dbReference type="InterPro" id="IPR027417">
    <property type="entry name" value="P-loop_NTPase"/>
</dbReference>
<dbReference type="NCBIfam" id="TIGR00150">
    <property type="entry name" value="T6A_YjeE"/>
    <property type="match status" value="1"/>
</dbReference>
<keyword evidence="5" id="KW-0819">tRNA processing</keyword>
<dbReference type="PANTHER" id="PTHR33540">
    <property type="entry name" value="TRNA THREONYLCARBAMOYLADENOSINE BIOSYNTHESIS PROTEIN TSAE"/>
    <property type="match status" value="1"/>
</dbReference>
<comment type="subcellular location">
    <subcellularLocation>
        <location evidence="1">Cytoplasm</location>
    </subcellularLocation>
</comment>
<keyword evidence="7" id="KW-0547">Nucleotide-binding</keyword>
<evidence type="ECO:0000256" key="3">
    <source>
        <dbReference type="ARBA" id="ARBA00019010"/>
    </source>
</evidence>
<organism evidence="11">
    <name type="scientific">hydrothermal vent metagenome</name>
    <dbReference type="NCBI Taxonomy" id="652676"/>
    <lineage>
        <taxon>unclassified sequences</taxon>
        <taxon>metagenomes</taxon>
        <taxon>ecological metagenomes</taxon>
    </lineage>
</organism>
<evidence type="ECO:0000256" key="5">
    <source>
        <dbReference type="ARBA" id="ARBA00022694"/>
    </source>
</evidence>
<evidence type="ECO:0000256" key="7">
    <source>
        <dbReference type="ARBA" id="ARBA00022741"/>
    </source>
</evidence>
<sequence length="176" mass="19015">MSSSRLKDVVTLRTQGPEDTFQLGVSFGGTAQGGEVVALIGTLGAGKTQFVKGLAQGLGILPEDVTSPTFSLMQSYEGRLILTHIDLYRLEKQSEMFGLGLEEEIEDASGLAAIEWADKGAHILPPGRLLISLKPLEGVLREIVIQSTDVVHQAWQNRSLKKYAGAQRTHTLDASK</sequence>
<evidence type="ECO:0000256" key="2">
    <source>
        <dbReference type="ARBA" id="ARBA00007599"/>
    </source>
</evidence>
<evidence type="ECO:0000256" key="4">
    <source>
        <dbReference type="ARBA" id="ARBA00022490"/>
    </source>
</evidence>
<evidence type="ECO:0000256" key="8">
    <source>
        <dbReference type="ARBA" id="ARBA00022840"/>
    </source>
</evidence>
<name>A0A3B1CRB0_9ZZZZ</name>
<dbReference type="GO" id="GO:0002949">
    <property type="term" value="P:tRNA threonylcarbamoyladenosine modification"/>
    <property type="evidence" value="ECO:0007669"/>
    <property type="project" value="InterPro"/>
</dbReference>
<keyword evidence="6" id="KW-0479">Metal-binding</keyword>
<dbReference type="AlphaFoldDB" id="A0A3B1CRB0"/>
<dbReference type="InterPro" id="IPR003442">
    <property type="entry name" value="T6A_TsaE"/>
</dbReference>
<dbReference type="GO" id="GO:0005737">
    <property type="term" value="C:cytoplasm"/>
    <property type="evidence" value="ECO:0007669"/>
    <property type="project" value="UniProtKB-SubCell"/>
</dbReference>
<comment type="similarity">
    <text evidence="2">Belongs to the TsaE family.</text>
</comment>
<evidence type="ECO:0000256" key="10">
    <source>
        <dbReference type="ARBA" id="ARBA00032441"/>
    </source>
</evidence>
<keyword evidence="8" id="KW-0067">ATP-binding</keyword>
<evidence type="ECO:0000256" key="6">
    <source>
        <dbReference type="ARBA" id="ARBA00022723"/>
    </source>
</evidence>
<evidence type="ECO:0000256" key="1">
    <source>
        <dbReference type="ARBA" id="ARBA00004496"/>
    </source>
</evidence>
<accession>A0A3B1CRB0</accession>
<proteinExistence type="inferred from homology"/>
<gene>
    <name evidence="11" type="ORF">MNBD_NITROSPIRAE01-913</name>
</gene>
<dbReference type="GO" id="GO:0005524">
    <property type="term" value="F:ATP binding"/>
    <property type="evidence" value="ECO:0007669"/>
    <property type="project" value="UniProtKB-KW"/>
</dbReference>
<keyword evidence="9" id="KW-0460">Magnesium</keyword>
<dbReference type="Gene3D" id="3.40.50.300">
    <property type="entry name" value="P-loop containing nucleotide triphosphate hydrolases"/>
    <property type="match status" value="1"/>
</dbReference>
<evidence type="ECO:0000313" key="11">
    <source>
        <dbReference type="EMBL" id="VAX26538.1"/>
    </source>
</evidence>
<dbReference type="Pfam" id="PF02367">
    <property type="entry name" value="TsaE"/>
    <property type="match status" value="1"/>
</dbReference>
<evidence type="ECO:0000256" key="9">
    <source>
        <dbReference type="ARBA" id="ARBA00022842"/>
    </source>
</evidence>